<dbReference type="InterPro" id="IPR012340">
    <property type="entry name" value="NA-bd_OB-fold"/>
</dbReference>
<dbReference type="SUPFAM" id="SSF52113">
    <property type="entry name" value="BRCT domain"/>
    <property type="match status" value="2"/>
</dbReference>
<evidence type="ECO:0000256" key="17">
    <source>
        <dbReference type="SAM" id="MobiDB-lite"/>
    </source>
</evidence>
<keyword evidence="7 15" id="KW-0547">Nucleotide-binding</keyword>
<dbReference type="InterPro" id="IPR012310">
    <property type="entry name" value="DNA_ligase_ATP-dep_cent"/>
</dbReference>
<keyword evidence="21" id="KW-1185">Reference proteome</keyword>
<evidence type="ECO:0000256" key="4">
    <source>
        <dbReference type="ARBA" id="ARBA00022598"/>
    </source>
</evidence>
<evidence type="ECO:0000256" key="10">
    <source>
        <dbReference type="ARBA" id="ARBA00022842"/>
    </source>
</evidence>
<evidence type="ECO:0000259" key="18">
    <source>
        <dbReference type="PROSITE" id="PS50160"/>
    </source>
</evidence>
<dbReference type="EC" id="6.5.1.1" evidence="15"/>
<dbReference type="SUPFAM" id="SSF50249">
    <property type="entry name" value="Nucleic acid-binding proteins"/>
    <property type="match status" value="1"/>
</dbReference>
<dbReference type="Proteomes" id="UP001497392">
    <property type="component" value="Unassembled WGS sequence"/>
</dbReference>
<dbReference type="SMART" id="SM00292">
    <property type="entry name" value="BRCT"/>
    <property type="match status" value="1"/>
</dbReference>
<feature type="compositionally biased region" description="Low complexity" evidence="17">
    <location>
        <begin position="1232"/>
        <end position="1241"/>
    </location>
</feature>
<accession>A0ABP1FEW2</accession>
<dbReference type="EMBL" id="CAXHTA020000001">
    <property type="protein sequence ID" value="CAL5218418.1"/>
    <property type="molecule type" value="Genomic_DNA"/>
</dbReference>
<evidence type="ECO:0000256" key="6">
    <source>
        <dbReference type="ARBA" id="ARBA00022737"/>
    </source>
</evidence>
<feature type="region of interest" description="Disordered" evidence="17">
    <location>
        <begin position="665"/>
        <end position="690"/>
    </location>
</feature>
<evidence type="ECO:0000256" key="12">
    <source>
        <dbReference type="ARBA" id="ARBA00023204"/>
    </source>
</evidence>
<dbReference type="Gene3D" id="3.40.50.10190">
    <property type="entry name" value="BRCT domain"/>
    <property type="match status" value="2"/>
</dbReference>
<evidence type="ECO:0000256" key="9">
    <source>
        <dbReference type="ARBA" id="ARBA00022840"/>
    </source>
</evidence>
<feature type="region of interest" description="Disordered" evidence="17">
    <location>
        <begin position="857"/>
        <end position="877"/>
    </location>
</feature>
<dbReference type="InterPro" id="IPR036420">
    <property type="entry name" value="BRCT_dom_sf"/>
</dbReference>
<dbReference type="CDD" id="cd07903">
    <property type="entry name" value="Adenylation_DNA_ligase_IV"/>
    <property type="match status" value="1"/>
</dbReference>
<evidence type="ECO:0000313" key="21">
    <source>
        <dbReference type="Proteomes" id="UP001497392"/>
    </source>
</evidence>
<gene>
    <name evidence="20" type="primary">g94</name>
    <name evidence="20" type="ORF">VP750_LOCUS77</name>
</gene>
<keyword evidence="4 15" id="KW-0436">Ligase</keyword>
<dbReference type="InterPro" id="IPR012308">
    <property type="entry name" value="DNA_ligase_ATP-dep_N"/>
</dbReference>
<protein>
    <recommendedName>
        <fullName evidence="15">DNA ligase</fullName>
        <ecNumber evidence="15">6.5.1.1</ecNumber>
    </recommendedName>
</protein>
<feature type="compositionally biased region" description="Basic residues" evidence="17">
    <location>
        <begin position="1134"/>
        <end position="1145"/>
    </location>
</feature>
<dbReference type="InterPro" id="IPR044125">
    <property type="entry name" value="Adenylation_DNA_ligase_IV"/>
</dbReference>
<comment type="catalytic activity">
    <reaction evidence="14 15">
        <text>ATP + (deoxyribonucleotide)n-3'-hydroxyl + 5'-phospho-(deoxyribonucleotide)m = (deoxyribonucleotide)n+m + AMP + diphosphate.</text>
        <dbReference type="EC" id="6.5.1.1"/>
    </reaction>
</comment>
<evidence type="ECO:0000256" key="3">
    <source>
        <dbReference type="ARBA" id="ARBA00007572"/>
    </source>
</evidence>
<dbReference type="InterPro" id="IPR029710">
    <property type="entry name" value="LIG4"/>
</dbReference>
<dbReference type="PROSITE" id="PS50172">
    <property type="entry name" value="BRCT"/>
    <property type="match status" value="2"/>
</dbReference>
<dbReference type="Gene3D" id="3.30.470.30">
    <property type="entry name" value="DNA ligase/mRNA capping enzyme"/>
    <property type="match status" value="1"/>
</dbReference>
<comment type="caution">
    <text evidence="20">The sequence shown here is derived from an EMBL/GenBank/DDBJ whole genome shotgun (WGS) entry which is preliminary data.</text>
</comment>
<dbReference type="InterPro" id="IPR016059">
    <property type="entry name" value="DNA_ligase_ATP-dep_CS"/>
</dbReference>
<comment type="subcellular location">
    <subcellularLocation>
        <location evidence="2">Nucleus</location>
    </subcellularLocation>
</comment>
<feature type="domain" description="BRCT" evidence="19">
    <location>
        <begin position="962"/>
        <end position="1039"/>
    </location>
</feature>
<dbReference type="SUPFAM" id="SSF56091">
    <property type="entry name" value="DNA ligase/mRNA capping enzyme, catalytic domain"/>
    <property type="match status" value="1"/>
</dbReference>
<keyword evidence="10" id="KW-0460">Magnesium</keyword>
<feature type="compositionally biased region" description="Acidic residues" evidence="17">
    <location>
        <begin position="1174"/>
        <end position="1188"/>
    </location>
</feature>
<evidence type="ECO:0000256" key="15">
    <source>
        <dbReference type="RuleBase" id="RU000617"/>
    </source>
</evidence>
<keyword evidence="6" id="KW-0677">Repeat</keyword>
<evidence type="ECO:0000256" key="13">
    <source>
        <dbReference type="ARBA" id="ARBA00023242"/>
    </source>
</evidence>
<organism evidence="20 21">
    <name type="scientific">Coccomyxa viridis</name>
    <dbReference type="NCBI Taxonomy" id="1274662"/>
    <lineage>
        <taxon>Eukaryota</taxon>
        <taxon>Viridiplantae</taxon>
        <taxon>Chlorophyta</taxon>
        <taxon>core chlorophytes</taxon>
        <taxon>Trebouxiophyceae</taxon>
        <taxon>Trebouxiophyceae incertae sedis</taxon>
        <taxon>Coccomyxaceae</taxon>
        <taxon>Coccomyxa</taxon>
    </lineage>
</organism>
<comment type="cofactor">
    <cofactor evidence="1">
        <name>Mg(2+)</name>
        <dbReference type="ChEBI" id="CHEBI:18420"/>
    </cofactor>
</comment>
<dbReference type="Pfam" id="PF16589">
    <property type="entry name" value="BRCT_2"/>
    <property type="match status" value="1"/>
</dbReference>
<keyword evidence="5" id="KW-0479">Metal-binding</keyword>
<feature type="region of interest" description="Disordered" evidence="17">
    <location>
        <begin position="1262"/>
        <end position="1368"/>
    </location>
</feature>
<dbReference type="Pfam" id="PF04679">
    <property type="entry name" value="DNA_ligase_A_C"/>
    <property type="match status" value="1"/>
</dbReference>
<feature type="compositionally biased region" description="Basic and acidic residues" evidence="17">
    <location>
        <begin position="1189"/>
        <end position="1201"/>
    </location>
</feature>
<feature type="compositionally biased region" description="Polar residues" evidence="17">
    <location>
        <begin position="1341"/>
        <end position="1351"/>
    </location>
</feature>
<evidence type="ECO:0000256" key="1">
    <source>
        <dbReference type="ARBA" id="ARBA00001946"/>
    </source>
</evidence>
<evidence type="ECO:0000259" key="19">
    <source>
        <dbReference type="PROSITE" id="PS50172"/>
    </source>
</evidence>
<dbReference type="Gene3D" id="2.40.50.140">
    <property type="entry name" value="Nucleic acid-binding proteins"/>
    <property type="match status" value="1"/>
</dbReference>
<keyword evidence="12 15" id="KW-0234">DNA repair</keyword>
<dbReference type="InterPro" id="IPR036599">
    <property type="entry name" value="DNA_ligase_N_sf"/>
</dbReference>
<keyword evidence="8 15" id="KW-0227">DNA damage</keyword>
<feature type="domain" description="BRCT" evidence="19">
    <location>
        <begin position="709"/>
        <end position="799"/>
    </location>
</feature>
<keyword evidence="9 15" id="KW-0067">ATP-binding</keyword>
<evidence type="ECO:0000256" key="7">
    <source>
        <dbReference type="ARBA" id="ARBA00022741"/>
    </source>
</evidence>
<reference evidence="20 21" key="1">
    <citation type="submission" date="2024-06" db="EMBL/GenBank/DDBJ databases">
        <authorList>
            <person name="Kraege A."/>
            <person name="Thomma B."/>
        </authorList>
    </citation>
    <scope>NUCLEOTIDE SEQUENCE [LARGE SCALE GENOMIC DNA]</scope>
</reference>
<dbReference type="PANTHER" id="PTHR45997:SF1">
    <property type="entry name" value="DNA LIGASE 4"/>
    <property type="match status" value="1"/>
</dbReference>
<evidence type="ECO:0000256" key="11">
    <source>
        <dbReference type="ARBA" id="ARBA00023172"/>
    </source>
</evidence>
<evidence type="ECO:0000256" key="2">
    <source>
        <dbReference type="ARBA" id="ARBA00004123"/>
    </source>
</evidence>
<dbReference type="InterPro" id="IPR000977">
    <property type="entry name" value="DNA_ligase_ATP-dep"/>
</dbReference>
<sequence length="1368" mass="149744">MKPSSLPFQTLCSFLNVVSEKSKTLKHKHLRHFREKFIERTSDDVFSIYRLMAPALDRERSNYGLKEANLVRFLIKACLLDPKTSTAAQRAENWRQAGIKNAGHFSKVMEEYLFKACCGRQPGTPEEMKLTIGQLNHYLDQLAGDVGNDGKVNVLTQLLQVTTPNQMKWIIQILLKDLKASHCYAQRLTSALIGLSETSVLKDYHKDALDRYNVTCDFPKVIRELVDPHKRFPFQDITVGNPAKAQLARAVRSPEEAFNLMKGKFFVVETKFDGERMQVHVMPEECQEVRYYSRRAIEHGEHSSYTVLDKFVTKQLKERGVILDAEVVVWNKAKKVFEPFGGMKSAVIAARDNEPGDTRLKLAGFNGDQMTSDPDYDQPLVKELELVLVVFDILYCRGQSVINQELRDRQALLRNILITAPEEGIPVSNAMTGRAVALLPGVPLMNGVPGSKLSTTLSDIQDTFEESIRVGEEGIVIKAAHSPWRCNDRGNAWLKIKPDYLQEVEIDAVIIGVRMGTGRRSGVFSEYLLALAEKPQNGASRPSTFVSFCMVGTGVNDNERKLIHERLAGNLVEQKPGTAKTVAPKCYKVTGVKKERPDFWVKDPSRSITLQILADVRTIISKTFASRHSLRFPRCTRVRWDKSPMDIQTDQELWEIIESNKGAIMGETTKSSAKKKQKRPTSKKAGSQRTQRSLVVEQFLPTSVEGVIQESNALKEALVYFVPSYNKPKHSKAELETIVARLGGKVSQNYIPRVTHIIAQNANEDTFRARQEKRDMISVDWLLECAKERRLVPLRPHHFLNLTKKTLEEVEDVCKYGDMYYEDVAGVDISAIINHHAHMEDINVNALAAAVASERQNGAASPGPMSGKAKKVSVKGPPTDASVETIMAYVDKLLSDKGLLDHSSCLFRGCSVCVVGLPASSQAVSSEEDAELLSCARVMHATAEASREHLGPWEVKQYALQVKMYGATVSEDITASTTHVVVVPAQHSSSSGASTGQPGQLLGQLLKDHGGLPALKTLHRRLQSEQAHVVTQSWLDQCLATLDDSAAGSPPHRVPEAEHQYPGSGAADTSQQWGTWPWEDNGVSSAPATSAKSKRSRASAERSEGSEEVGPAKKARRSRTSGATGTSRAASKAPAKRKTAPRKKAAPLAPPVGARQRGAGRGRGRARAKKQPDPDSEDEEDAAEEADERSESPKPEADRAEAAVPMDAEPVSEGKAEHTDTLNAEQPGSSRAAEAPTTLLEELLGLPAPEYASLAAAPAQGQFQPTVLEQPTQGGITEDTSPDRAATAAAQPGSLLEALFSMPGKEADGNAGQQQSKVSGAAGVMPTQVQEAPQPKEATAASKQADSTGGQRHSLKERIRMLKGAGAS</sequence>
<proteinExistence type="inferred from homology"/>
<dbReference type="PROSITE" id="PS00697">
    <property type="entry name" value="DNA_LIGASE_A1"/>
    <property type="match status" value="1"/>
</dbReference>
<name>A0ABP1FEW2_9CHLO</name>
<dbReference type="InterPro" id="IPR012309">
    <property type="entry name" value="DNA_ligase_ATP-dep_C"/>
</dbReference>
<evidence type="ECO:0000256" key="8">
    <source>
        <dbReference type="ARBA" id="ARBA00022763"/>
    </source>
</evidence>
<evidence type="ECO:0000256" key="5">
    <source>
        <dbReference type="ARBA" id="ARBA00022723"/>
    </source>
</evidence>
<feature type="compositionally biased region" description="Basic residues" evidence="17">
    <location>
        <begin position="1158"/>
        <end position="1169"/>
    </location>
</feature>
<feature type="region of interest" description="Disordered" evidence="17">
    <location>
        <begin position="1046"/>
        <end position="1241"/>
    </location>
</feature>
<comment type="similarity">
    <text evidence="3 16">Belongs to the ATP-dependent DNA ligase family.</text>
</comment>
<evidence type="ECO:0000256" key="14">
    <source>
        <dbReference type="ARBA" id="ARBA00034003"/>
    </source>
</evidence>
<dbReference type="Pfam" id="PF01068">
    <property type="entry name" value="DNA_ligase_A_M"/>
    <property type="match status" value="1"/>
</dbReference>
<dbReference type="NCBIfam" id="TIGR00574">
    <property type="entry name" value="dnl1"/>
    <property type="match status" value="1"/>
</dbReference>
<feature type="domain" description="ATP-dependent DNA ligase family profile" evidence="18">
    <location>
        <begin position="379"/>
        <end position="533"/>
    </location>
</feature>
<dbReference type="Pfam" id="PF04675">
    <property type="entry name" value="DNA_ligase_A_N"/>
    <property type="match status" value="1"/>
</dbReference>
<keyword evidence="13" id="KW-0539">Nucleus</keyword>
<evidence type="ECO:0000256" key="16">
    <source>
        <dbReference type="RuleBase" id="RU004196"/>
    </source>
</evidence>
<dbReference type="Gene3D" id="1.10.3260.10">
    <property type="entry name" value="DNA ligase, ATP-dependent, N-terminal domain"/>
    <property type="match status" value="1"/>
</dbReference>
<dbReference type="PANTHER" id="PTHR45997">
    <property type="entry name" value="DNA LIGASE 4"/>
    <property type="match status" value="1"/>
</dbReference>
<feature type="compositionally biased region" description="Basic residues" evidence="17">
    <location>
        <begin position="672"/>
        <end position="682"/>
    </location>
</feature>
<dbReference type="PROSITE" id="PS50160">
    <property type="entry name" value="DNA_LIGASE_A3"/>
    <property type="match status" value="1"/>
</dbReference>
<keyword evidence="11 15" id="KW-0233">DNA recombination</keyword>
<evidence type="ECO:0000313" key="20">
    <source>
        <dbReference type="EMBL" id="CAL5218418.1"/>
    </source>
</evidence>
<feature type="compositionally biased region" description="Polar residues" evidence="17">
    <location>
        <begin position="1262"/>
        <end position="1279"/>
    </location>
</feature>
<dbReference type="InterPro" id="IPR001357">
    <property type="entry name" value="BRCT_dom"/>
</dbReference>